<protein>
    <submittedName>
        <fullName evidence="2">Uncharacterized protein</fullName>
    </submittedName>
</protein>
<evidence type="ECO:0000313" key="2">
    <source>
        <dbReference type="EMBL" id="RDC62074.1"/>
    </source>
</evidence>
<keyword evidence="1" id="KW-0472">Membrane</keyword>
<keyword evidence="1" id="KW-0812">Transmembrane</keyword>
<dbReference type="EMBL" id="QASA01000001">
    <property type="protein sequence ID" value="RDC62074.1"/>
    <property type="molecule type" value="Genomic_DNA"/>
</dbReference>
<dbReference type="RefSeq" id="WP_115371574.1">
    <property type="nucleotide sequence ID" value="NZ_QASA01000001.1"/>
</dbReference>
<dbReference type="AlphaFoldDB" id="A0A369QBI8"/>
<comment type="caution">
    <text evidence="2">The sequence shown here is derived from an EMBL/GenBank/DDBJ whole genome shotgun (WGS) entry which is preliminary data.</text>
</comment>
<gene>
    <name evidence="2" type="ORF">AHMF7616_00665</name>
</gene>
<feature type="transmembrane region" description="Helical" evidence="1">
    <location>
        <begin position="29"/>
        <end position="49"/>
    </location>
</feature>
<dbReference type="OrthoDB" id="9873617at2"/>
<proteinExistence type="predicted"/>
<keyword evidence="1" id="KW-1133">Transmembrane helix</keyword>
<evidence type="ECO:0000256" key="1">
    <source>
        <dbReference type="SAM" id="Phobius"/>
    </source>
</evidence>
<evidence type="ECO:0000313" key="3">
    <source>
        <dbReference type="Proteomes" id="UP000253919"/>
    </source>
</evidence>
<organism evidence="2 3">
    <name type="scientific">Adhaeribacter pallidiroseus</name>
    <dbReference type="NCBI Taxonomy" id="2072847"/>
    <lineage>
        <taxon>Bacteria</taxon>
        <taxon>Pseudomonadati</taxon>
        <taxon>Bacteroidota</taxon>
        <taxon>Cytophagia</taxon>
        <taxon>Cytophagales</taxon>
        <taxon>Hymenobacteraceae</taxon>
        <taxon>Adhaeribacter</taxon>
    </lineage>
</organism>
<accession>A0A369QBI8</accession>
<sequence length="153" mass="16745">MKTLGISSVTLSAILTIIATTNWEKLGYIGQLAIIFGIIGTIITAYYSYKQVEKENLLEKINSKIGDIVDLKGKATIPLLMVGDSGTIFSIANGIPFSDINGPLIKITIKDNKLYVDSIIRSNKGDVIAALHNNTWSLYSSDYEYNNEALVLN</sequence>
<keyword evidence="3" id="KW-1185">Reference proteome</keyword>
<reference evidence="2 3" key="1">
    <citation type="submission" date="2018-04" db="EMBL/GenBank/DDBJ databases">
        <title>Adhaeribacter sp. HMF7616 genome sequencing and assembly.</title>
        <authorList>
            <person name="Kang H."/>
            <person name="Kang J."/>
            <person name="Cha I."/>
            <person name="Kim H."/>
            <person name="Joh K."/>
        </authorList>
    </citation>
    <scope>NUCLEOTIDE SEQUENCE [LARGE SCALE GENOMIC DNA]</scope>
    <source>
        <strain evidence="2 3">HMF7616</strain>
    </source>
</reference>
<name>A0A369QBI8_9BACT</name>
<dbReference type="Proteomes" id="UP000253919">
    <property type="component" value="Unassembled WGS sequence"/>
</dbReference>